<dbReference type="Gene3D" id="3.80.10.10">
    <property type="entry name" value="Ribonuclease Inhibitor"/>
    <property type="match status" value="1"/>
</dbReference>
<proteinExistence type="predicted"/>
<dbReference type="AlphaFoldDB" id="A0A183E267"/>
<dbReference type="SUPFAM" id="SSF52075">
    <property type="entry name" value="Outer arm dynein light chain 1"/>
    <property type="match status" value="1"/>
</dbReference>
<accession>A0A183E267</accession>
<protein>
    <submittedName>
        <fullName evidence="3">Leucine Rich repeat-containing domain protein</fullName>
    </submittedName>
</protein>
<evidence type="ECO:0000313" key="3">
    <source>
        <dbReference type="WBParaSite" id="GPUH_0001507801-mRNA-1"/>
    </source>
</evidence>
<dbReference type="InterPro" id="IPR001611">
    <property type="entry name" value="Leu-rich_rpt"/>
</dbReference>
<keyword evidence="2" id="KW-1185">Reference proteome</keyword>
<evidence type="ECO:0000313" key="2">
    <source>
        <dbReference type="Proteomes" id="UP000271098"/>
    </source>
</evidence>
<sequence>MPTISKAERSRDEASAEVEYVDRGLHSFQEISHIFNNLALRRLTLSHNKISSVPPNIADLVNLEVALYTFFFRKI</sequence>
<dbReference type="PROSITE" id="PS51450">
    <property type="entry name" value="LRR"/>
    <property type="match status" value="1"/>
</dbReference>
<dbReference type="InterPro" id="IPR032675">
    <property type="entry name" value="LRR_dom_sf"/>
</dbReference>
<gene>
    <name evidence="1" type="ORF">GPUH_LOCUS15058</name>
</gene>
<reference evidence="1 2" key="2">
    <citation type="submission" date="2018-11" db="EMBL/GenBank/DDBJ databases">
        <authorList>
            <consortium name="Pathogen Informatics"/>
        </authorList>
    </citation>
    <scope>NUCLEOTIDE SEQUENCE [LARGE SCALE GENOMIC DNA]</scope>
</reference>
<dbReference type="EMBL" id="UYRT01081981">
    <property type="protein sequence ID" value="VDN25281.1"/>
    <property type="molecule type" value="Genomic_DNA"/>
</dbReference>
<dbReference type="WBParaSite" id="GPUH_0001507801-mRNA-1">
    <property type="protein sequence ID" value="GPUH_0001507801-mRNA-1"/>
    <property type="gene ID" value="GPUH_0001507801"/>
</dbReference>
<dbReference type="Proteomes" id="UP000271098">
    <property type="component" value="Unassembled WGS sequence"/>
</dbReference>
<reference evidence="3" key="1">
    <citation type="submission" date="2016-06" db="UniProtKB">
        <authorList>
            <consortium name="WormBaseParasite"/>
        </authorList>
    </citation>
    <scope>IDENTIFICATION</scope>
</reference>
<name>A0A183E267_9BILA</name>
<evidence type="ECO:0000313" key="1">
    <source>
        <dbReference type="EMBL" id="VDN25281.1"/>
    </source>
</evidence>
<organism evidence="3">
    <name type="scientific">Gongylonema pulchrum</name>
    <dbReference type="NCBI Taxonomy" id="637853"/>
    <lineage>
        <taxon>Eukaryota</taxon>
        <taxon>Metazoa</taxon>
        <taxon>Ecdysozoa</taxon>
        <taxon>Nematoda</taxon>
        <taxon>Chromadorea</taxon>
        <taxon>Rhabditida</taxon>
        <taxon>Spirurina</taxon>
        <taxon>Spiruromorpha</taxon>
        <taxon>Spiruroidea</taxon>
        <taxon>Gongylonematidae</taxon>
        <taxon>Gongylonema</taxon>
    </lineage>
</organism>
<dbReference type="OrthoDB" id="676979at2759"/>